<accession>A0A0W0WQD1</accession>
<dbReference type="InterPro" id="IPR010865">
    <property type="entry name" value="DUF1499"/>
</dbReference>
<evidence type="ECO:0000313" key="4">
    <source>
        <dbReference type="Proteomes" id="UP000295517"/>
    </source>
</evidence>
<dbReference type="RefSeq" id="WP_058500464.1">
    <property type="nucleotide sequence ID" value="NZ_CAAAJA010000014.1"/>
</dbReference>
<dbReference type="EMBL" id="CP038254">
    <property type="protein sequence ID" value="QBR83380.1"/>
    <property type="molecule type" value="Genomic_DNA"/>
</dbReference>
<dbReference type="OrthoDB" id="9793534at2"/>
<dbReference type="EMBL" id="LNYH01000004">
    <property type="protein sequence ID" value="KTD34526.1"/>
    <property type="molecule type" value="Genomic_DNA"/>
</dbReference>
<evidence type="ECO:0000313" key="3">
    <source>
        <dbReference type="Proteomes" id="UP000054761"/>
    </source>
</evidence>
<protein>
    <submittedName>
        <fullName evidence="2">DUF1499 domain-containing protein</fullName>
    </submittedName>
</protein>
<dbReference type="Proteomes" id="UP000295517">
    <property type="component" value="Chromosome"/>
</dbReference>
<name>A0A0W0WQD1_9GAMM</name>
<dbReference type="AlphaFoldDB" id="A0A0W0WQD1"/>
<reference evidence="2 4" key="2">
    <citation type="submission" date="2019-03" db="EMBL/GenBank/DDBJ databases">
        <title>Diverse conjugative elements silence natural transformation in Legionella species.</title>
        <authorList>
            <person name="Durieux I."/>
            <person name="Ginevra C."/>
            <person name="Attaiech L."/>
            <person name="Picq K."/>
            <person name="Juan P.A."/>
            <person name="Jarraud S."/>
            <person name="Charpentier X."/>
        </authorList>
    </citation>
    <scope>NUCLEOTIDE SEQUENCE [LARGE SCALE GENOMIC DNA]</scope>
    <source>
        <strain evidence="2 4">HL-0427-4011</strain>
    </source>
</reference>
<sequence length="148" mass="16736">MKIFLLSLLLGAVLVTVIMHFFPKINYRSMPEGLCEGQLSSKKTNWVSSQVKRTDTHYVEPLRLSDIETLANCLKLKFPSMTVTEVNDSFLIAYRQSRVFNFVDWICIKKDGAVSASATLGHSDFGKNRELVEQIRLLCQGICGQQCD</sequence>
<proteinExistence type="predicted"/>
<keyword evidence="3" id="KW-1185">Reference proteome</keyword>
<gene>
    <name evidence="2" type="ORF">E3983_02755</name>
    <name evidence="1" type="ORF">Lisr_0070</name>
</gene>
<dbReference type="Proteomes" id="UP000054761">
    <property type="component" value="Unassembled WGS sequence"/>
</dbReference>
<dbReference type="Pfam" id="PF07386">
    <property type="entry name" value="DUF1499"/>
    <property type="match status" value="1"/>
</dbReference>
<evidence type="ECO:0000313" key="1">
    <source>
        <dbReference type="EMBL" id="KTD34526.1"/>
    </source>
</evidence>
<organism evidence="1 3">
    <name type="scientific">Legionella israelensis</name>
    <dbReference type="NCBI Taxonomy" id="454"/>
    <lineage>
        <taxon>Bacteria</taxon>
        <taxon>Pseudomonadati</taxon>
        <taxon>Pseudomonadota</taxon>
        <taxon>Gammaproteobacteria</taxon>
        <taxon>Legionellales</taxon>
        <taxon>Legionellaceae</taxon>
        <taxon>Legionella</taxon>
    </lineage>
</organism>
<reference evidence="1 3" key="1">
    <citation type="submission" date="2015-11" db="EMBL/GenBank/DDBJ databases">
        <title>Genomic analysis of 38 Legionella species identifies large and diverse effector repertoires.</title>
        <authorList>
            <person name="Burstein D."/>
            <person name="Amaro F."/>
            <person name="Zusman T."/>
            <person name="Lifshitz Z."/>
            <person name="Cohen O."/>
            <person name="Gilbert J.A."/>
            <person name="Pupko T."/>
            <person name="Shuman H.A."/>
            <person name="Segal G."/>
        </authorList>
    </citation>
    <scope>NUCLEOTIDE SEQUENCE [LARGE SCALE GENOMIC DNA]</scope>
    <source>
        <strain evidence="1 3">Bercovier 4</strain>
    </source>
</reference>
<evidence type="ECO:0000313" key="2">
    <source>
        <dbReference type="EMBL" id="QBR83380.1"/>
    </source>
</evidence>
<dbReference type="PATRIC" id="fig|454.4.peg.74"/>